<evidence type="ECO:0000313" key="2">
    <source>
        <dbReference type="EMBL" id="GIL68089.1"/>
    </source>
</evidence>
<dbReference type="Proteomes" id="UP000747399">
    <property type="component" value="Unassembled WGS sequence"/>
</dbReference>
<name>A0A8J4BVJ6_9CHLO</name>
<organism evidence="2 3">
    <name type="scientific">Volvox africanus</name>
    <dbReference type="NCBI Taxonomy" id="51714"/>
    <lineage>
        <taxon>Eukaryota</taxon>
        <taxon>Viridiplantae</taxon>
        <taxon>Chlorophyta</taxon>
        <taxon>core chlorophytes</taxon>
        <taxon>Chlorophyceae</taxon>
        <taxon>CS clade</taxon>
        <taxon>Chlamydomonadales</taxon>
        <taxon>Volvocaceae</taxon>
        <taxon>Volvox</taxon>
    </lineage>
</organism>
<keyword evidence="3" id="KW-1185">Reference proteome</keyword>
<proteinExistence type="predicted"/>
<sequence>MGRTLRVQSRSLHRVQITPLASLGCHRRAAPSRTSVGACRRTSSSSLRALDATQTVPESIHPYRGKGPDRGSEEHLVLEQAQEGQQQEQFQDSQEQQQQHGPGLCACCRPPGINEPIVHIITYVDGVVLEVETADGDVVYFQQDEEDEGTGVYGVKKPPIASAACGPTSGSIGSGGPLVFVPDLIIPPPADPSTRRE</sequence>
<feature type="compositionally biased region" description="Polar residues" evidence="1">
    <location>
        <begin position="41"/>
        <end position="57"/>
    </location>
</feature>
<protein>
    <submittedName>
        <fullName evidence="2">Uncharacterized protein</fullName>
    </submittedName>
</protein>
<dbReference type="PROSITE" id="PS51257">
    <property type="entry name" value="PROKAR_LIPOPROTEIN"/>
    <property type="match status" value="1"/>
</dbReference>
<feature type="compositionally biased region" description="Low complexity" evidence="1">
    <location>
        <begin position="79"/>
        <end position="99"/>
    </location>
</feature>
<feature type="region of interest" description="Disordered" evidence="1">
    <location>
        <begin position="32"/>
        <end position="102"/>
    </location>
</feature>
<comment type="caution">
    <text evidence="2">The sequence shown here is derived from an EMBL/GenBank/DDBJ whole genome shotgun (WGS) entry which is preliminary data.</text>
</comment>
<evidence type="ECO:0000313" key="3">
    <source>
        <dbReference type="Proteomes" id="UP000747399"/>
    </source>
</evidence>
<reference evidence="2" key="1">
    <citation type="journal article" date="2021" name="Proc. Natl. Acad. Sci. U.S.A.">
        <title>Three genomes in the algal genus Volvox reveal the fate of a haploid sex-determining region after a transition to homothallism.</title>
        <authorList>
            <person name="Yamamoto K."/>
            <person name="Hamaji T."/>
            <person name="Kawai-Toyooka H."/>
            <person name="Matsuzaki R."/>
            <person name="Takahashi F."/>
            <person name="Nishimura Y."/>
            <person name="Kawachi M."/>
            <person name="Noguchi H."/>
            <person name="Minakuchi Y."/>
            <person name="Umen J.G."/>
            <person name="Toyoda A."/>
            <person name="Nozaki H."/>
        </authorList>
    </citation>
    <scope>NUCLEOTIDE SEQUENCE</scope>
    <source>
        <strain evidence="2">NIES-3780</strain>
    </source>
</reference>
<gene>
    <name evidence="2" type="ORF">Vafri_21396</name>
</gene>
<dbReference type="AlphaFoldDB" id="A0A8J4BVJ6"/>
<accession>A0A8J4BVJ6</accession>
<feature type="compositionally biased region" description="Basic and acidic residues" evidence="1">
    <location>
        <begin position="66"/>
        <end position="77"/>
    </location>
</feature>
<evidence type="ECO:0000256" key="1">
    <source>
        <dbReference type="SAM" id="MobiDB-lite"/>
    </source>
</evidence>
<dbReference type="EMBL" id="BNCO01000110">
    <property type="protein sequence ID" value="GIL68089.1"/>
    <property type="molecule type" value="Genomic_DNA"/>
</dbReference>